<organism evidence="9 10">
    <name type="scientific">Ligilactobacillus ubinensis</name>
    <dbReference type="NCBI Taxonomy" id="2876789"/>
    <lineage>
        <taxon>Bacteria</taxon>
        <taxon>Bacillati</taxon>
        <taxon>Bacillota</taxon>
        <taxon>Bacilli</taxon>
        <taxon>Lactobacillales</taxon>
        <taxon>Lactobacillaceae</taxon>
        <taxon>Ligilactobacillus</taxon>
    </lineage>
</organism>
<keyword evidence="5 9" id="KW-0269">Exonuclease</keyword>
<dbReference type="Proteomes" id="UP001139006">
    <property type="component" value="Unassembled WGS sequence"/>
</dbReference>
<evidence type="ECO:0000313" key="9">
    <source>
        <dbReference type="EMBL" id="MCP0886325.1"/>
    </source>
</evidence>
<dbReference type="NCBIfam" id="TIGR00573">
    <property type="entry name" value="dnaq"/>
    <property type="match status" value="1"/>
</dbReference>
<dbReference type="FunFam" id="3.30.420.10:FF:000045">
    <property type="entry name" value="3'-5' exonuclease DinG"/>
    <property type="match status" value="1"/>
</dbReference>
<dbReference type="AlphaFoldDB" id="A0A9X2FIV4"/>
<evidence type="ECO:0000313" key="10">
    <source>
        <dbReference type="Proteomes" id="UP001139006"/>
    </source>
</evidence>
<feature type="domain" description="Exonuclease" evidence="8">
    <location>
        <begin position="2"/>
        <end position="167"/>
    </location>
</feature>
<evidence type="ECO:0000259" key="8">
    <source>
        <dbReference type="SMART" id="SM00479"/>
    </source>
</evidence>
<dbReference type="PANTHER" id="PTHR30231:SF42">
    <property type="entry name" value="EXONUCLEASE"/>
    <property type="match status" value="1"/>
</dbReference>
<dbReference type="GO" id="GO:0003887">
    <property type="term" value="F:DNA-directed DNA polymerase activity"/>
    <property type="evidence" value="ECO:0007669"/>
    <property type="project" value="UniProtKB-KW"/>
</dbReference>
<evidence type="ECO:0000256" key="5">
    <source>
        <dbReference type="ARBA" id="ARBA00022839"/>
    </source>
</evidence>
<protein>
    <recommendedName>
        <fullName evidence="7">DNA polymerase III polC-type</fullName>
    </recommendedName>
</protein>
<evidence type="ECO:0000256" key="4">
    <source>
        <dbReference type="ARBA" id="ARBA00022722"/>
    </source>
</evidence>
<keyword evidence="6" id="KW-0239">DNA-directed DNA polymerase</keyword>
<dbReference type="Gene3D" id="3.30.420.10">
    <property type="entry name" value="Ribonuclease H-like superfamily/Ribonuclease H"/>
    <property type="match status" value="1"/>
</dbReference>
<proteinExistence type="predicted"/>
<keyword evidence="3" id="KW-0235">DNA replication</keyword>
<keyword evidence="5 9" id="KW-0378">Hydrolase</keyword>
<dbReference type="GO" id="GO:0003677">
    <property type="term" value="F:DNA binding"/>
    <property type="evidence" value="ECO:0007669"/>
    <property type="project" value="InterPro"/>
</dbReference>
<dbReference type="EMBL" id="JAIULA010000004">
    <property type="protein sequence ID" value="MCP0886325.1"/>
    <property type="molecule type" value="Genomic_DNA"/>
</dbReference>
<comment type="caution">
    <text evidence="9">The sequence shown here is derived from an EMBL/GenBank/DDBJ whole genome shotgun (WGS) entry which is preliminary data.</text>
</comment>
<dbReference type="RefSeq" id="WP_253359389.1">
    <property type="nucleotide sequence ID" value="NZ_JAIULA010000004.1"/>
</dbReference>
<dbReference type="GO" id="GO:0005829">
    <property type="term" value="C:cytosol"/>
    <property type="evidence" value="ECO:0007669"/>
    <property type="project" value="TreeGrafter"/>
</dbReference>
<keyword evidence="2" id="KW-0548">Nucleotidyltransferase</keyword>
<dbReference type="SMART" id="SM00479">
    <property type="entry name" value="EXOIII"/>
    <property type="match status" value="1"/>
</dbReference>
<dbReference type="InterPro" id="IPR006054">
    <property type="entry name" value="DnaQ"/>
</dbReference>
<dbReference type="InterPro" id="IPR036397">
    <property type="entry name" value="RNaseH_sf"/>
</dbReference>
<keyword evidence="4" id="KW-0540">Nuclease</keyword>
<evidence type="ECO:0000256" key="7">
    <source>
        <dbReference type="ARBA" id="ARBA00070925"/>
    </source>
</evidence>
<dbReference type="InterPro" id="IPR013520">
    <property type="entry name" value="Ribonucl_H"/>
</dbReference>
<accession>A0A9X2FIV4</accession>
<dbReference type="SUPFAM" id="SSF53098">
    <property type="entry name" value="Ribonuclease H-like"/>
    <property type="match status" value="1"/>
</dbReference>
<keyword evidence="1" id="KW-0808">Transferase</keyword>
<evidence type="ECO:0000256" key="3">
    <source>
        <dbReference type="ARBA" id="ARBA00022705"/>
    </source>
</evidence>
<reference evidence="9 10" key="1">
    <citation type="journal article" date="2023" name="Int. J. Syst. Evol. Microbiol.">
        <title>Ligilactobacillus ubinensis sp. nov., a novel species isolated from the wild ferment of a durian fruit (Durio zibethinus).</title>
        <authorList>
            <person name="Heng Y.C."/>
            <person name="Menon N."/>
            <person name="Chen B."/>
            <person name="Loo B.Z.L."/>
            <person name="Wong G.W.J."/>
            <person name="Lim A.C.H."/>
            <person name="Silvaraju S."/>
            <person name="Kittelmann S."/>
        </authorList>
    </citation>
    <scope>NUCLEOTIDE SEQUENCE [LARGE SCALE GENOMIC DNA]</scope>
    <source>
        <strain evidence="9 10">WILCCON 0076</strain>
    </source>
</reference>
<evidence type="ECO:0000256" key="2">
    <source>
        <dbReference type="ARBA" id="ARBA00022695"/>
    </source>
</evidence>
<evidence type="ECO:0000256" key="1">
    <source>
        <dbReference type="ARBA" id="ARBA00022679"/>
    </source>
</evidence>
<dbReference type="PANTHER" id="PTHR30231">
    <property type="entry name" value="DNA POLYMERASE III SUBUNIT EPSILON"/>
    <property type="match status" value="1"/>
</dbReference>
<dbReference type="CDD" id="cd06130">
    <property type="entry name" value="DNA_pol_III_epsilon_like"/>
    <property type="match status" value="1"/>
</dbReference>
<dbReference type="Pfam" id="PF00929">
    <property type="entry name" value="RNase_T"/>
    <property type="match status" value="1"/>
</dbReference>
<sequence length="180" mass="20328">MNFVAFDFETANSKRNSACSLALSVVRNNQIVDEFYSLINPQSAFSTYNTCIHGIHQEDTIDAPTFAELWPHISTFFSPEKIVVAHNATFDCSVLAKTLEHYNLDIPTFAVLDTLKTSRYFFNNFPNQKLNTICSELQIPLQHHHNALDDATACANILLYQIQNFGANNLKSFVTAYPTK</sequence>
<evidence type="ECO:0000256" key="6">
    <source>
        <dbReference type="ARBA" id="ARBA00022932"/>
    </source>
</evidence>
<keyword evidence="10" id="KW-1185">Reference proteome</keyword>
<dbReference type="GO" id="GO:0006260">
    <property type="term" value="P:DNA replication"/>
    <property type="evidence" value="ECO:0007669"/>
    <property type="project" value="UniProtKB-KW"/>
</dbReference>
<dbReference type="InterPro" id="IPR012337">
    <property type="entry name" value="RNaseH-like_sf"/>
</dbReference>
<gene>
    <name evidence="9" type="ORF">LB941_03110</name>
</gene>
<dbReference type="GO" id="GO:0008408">
    <property type="term" value="F:3'-5' exonuclease activity"/>
    <property type="evidence" value="ECO:0007669"/>
    <property type="project" value="TreeGrafter"/>
</dbReference>
<name>A0A9X2FIV4_9LACO</name>